<dbReference type="STRING" id="1267766.WYH_01746"/>
<dbReference type="KEGG" id="aay:WYH_01746"/>
<dbReference type="InterPro" id="IPR041881">
    <property type="entry name" value="PqqD_sf"/>
</dbReference>
<keyword evidence="2" id="KW-1185">Reference proteome</keyword>
<dbReference type="Gene3D" id="1.10.10.1150">
    <property type="entry name" value="Coenzyme PQQ synthesis protein D (PqqD)"/>
    <property type="match status" value="1"/>
</dbReference>
<dbReference type="EMBL" id="CP011452">
    <property type="protein sequence ID" value="AKH42782.1"/>
    <property type="molecule type" value="Genomic_DNA"/>
</dbReference>
<organism evidence="1 2">
    <name type="scientific">Croceibacterium atlanticum</name>
    <dbReference type="NCBI Taxonomy" id="1267766"/>
    <lineage>
        <taxon>Bacteria</taxon>
        <taxon>Pseudomonadati</taxon>
        <taxon>Pseudomonadota</taxon>
        <taxon>Alphaproteobacteria</taxon>
        <taxon>Sphingomonadales</taxon>
        <taxon>Erythrobacteraceae</taxon>
        <taxon>Croceibacterium</taxon>
    </lineage>
</organism>
<evidence type="ECO:0000313" key="2">
    <source>
        <dbReference type="Proteomes" id="UP000034392"/>
    </source>
</evidence>
<dbReference type="InterPro" id="IPR008792">
    <property type="entry name" value="PQQD"/>
</dbReference>
<dbReference type="AlphaFoldDB" id="A0A0F7KU34"/>
<sequence>MAEGLSLREDVVACDLQGGKALLDLRTSKYIKLNETAALIWQWIGEHKTRDEMLAAMVETYDVDEAECRADIESLIGSMKEAGLIEESAA</sequence>
<protein>
    <submittedName>
        <fullName evidence="1">Coenzyme PQQ synthesis protein D (PqqD)</fullName>
    </submittedName>
</protein>
<name>A0A0F7KU34_9SPHN</name>
<dbReference type="Proteomes" id="UP000034392">
    <property type="component" value="Chromosome"/>
</dbReference>
<dbReference type="Pfam" id="PF05402">
    <property type="entry name" value="PqqD"/>
    <property type="match status" value="1"/>
</dbReference>
<accession>A0A0F7KU34</accession>
<dbReference type="PATRIC" id="fig|1267766.3.peg.1762"/>
<evidence type="ECO:0000313" key="1">
    <source>
        <dbReference type="EMBL" id="AKH42782.1"/>
    </source>
</evidence>
<reference evidence="1" key="1">
    <citation type="submission" date="2015-05" db="EMBL/GenBank/DDBJ databases">
        <title>The complete genome of Altererythrobacter atlanticus strain 26DY36.</title>
        <authorList>
            <person name="Wu Y.-H."/>
            <person name="Cheng H."/>
            <person name="Wu X.-W."/>
        </authorList>
    </citation>
    <scope>NUCLEOTIDE SEQUENCE [LARGE SCALE GENOMIC DNA]</scope>
    <source>
        <strain evidence="1">26DY36</strain>
    </source>
</reference>
<gene>
    <name evidence="1" type="ORF">WYH_01746</name>
</gene>
<proteinExistence type="predicted"/>